<dbReference type="InterPro" id="IPR011642">
    <property type="entry name" value="Gate_dom"/>
</dbReference>
<evidence type="ECO:0000313" key="15">
    <source>
        <dbReference type="EMBL" id="MBO8435236.1"/>
    </source>
</evidence>
<feature type="transmembrane region" description="Helical" evidence="13">
    <location>
        <begin position="629"/>
        <end position="649"/>
    </location>
</feature>
<evidence type="ECO:0000256" key="6">
    <source>
        <dbReference type="ARBA" id="ARBA00022741"/>
    </source>
</evidence>
<evidence type="ECO:0000256" key="1">
    <source>
        <dbReference type="ARBA" id="ARBA00003926"/>
    </source>
</evidence>
<keyword evidence="13" id="KW-0406">Ion transport</keyword>
<dbReference type="GO" id="GO:0046872">
    <property type="term" value="F:metal ion binding"/>
    <property type="evidence" value="ECO:0007669"/>
    <property type="project" value="UniProtKB-KW"/>
</dbReference>
<keyword evidence="12" id="KW-0460">Magnesium</keyword>
<dbReference type="InterPro" id="IPR006073">
    <property type="entry name" value="GTP-bd"/>
</dbReference>
<dbReference type="SUPFAM" id="SSF52540">
    <property type="entry name" value="P-loop containing nucleoside triphosphate hydrolases"/>
    <property type="match status" value="1"/>
</dbReference>
<dbReference type="GO" id="GO:0005525">
    <property type="term" value="F:GTP binding"/>
    <property type="evidence" value="ECO:0007669"/>
    <property type="project" value="UniProtKB-KW"/>
</dbReference>
<evidence type="ECO:0000256" key="8">
    <source>
        <dbReference type="ARBA" id="ARBA00023134"/>
    </source>
</evidence>
<comment type="caution">
    <text evidence="15">The sequence shown here is derived from an EMBL/GenBank/DDBJ whole genome shotgun (WGS) entry which is preliminary data.</text>
</comment>
<feature type="transmembrane region" description="Helical" evidence="13">
    <location>
        <begin position="669"/>
        <end position="692"/>
    </location>
</feature>
<keyword evidence="9 13" id="KW-0472">Membrane</keyword>
<feature type="transmembrane region" description="Helical" evidence="13">
    <location>
        <begin position="442"/>
        <end position="469"/>
    </location>
</feature>
<reference evidence="15" key="2">
    <citation type="journal article" date="2021" name="PeerJ">
        <title>Extensive microbial diversity within the chicken gut microbiome revealed by metagenomics and culture.</title>
        <authorList>
            <person name="Gilroy R."/>
            <person name="Ravi A."/>
            <person name="Getino M."/>
            <person name="Pursley I."/>
            <person name="Horton D.L."/>
            <person name="Alikhan N.F."/>
            <person name="Baker D."/>
            <person name="Gharbi K."/>
            <person name="Hall N."/>
            <person name="Watson M."/>
            <person name="Adriaenssens E.M."/>
            <person name="Foster-Nyarko E."/>
            <person name="Jarju S."/>
            <person name="Secka A."/>
            <person name="Antonio M."/>
            <person name="Oren A."/>
            <person name="Chaudhuri R.R."/>
            <person name="La Ragione R."/>
            <person name="Hildebrand F."/>
            <person name="Pallen M.J."/>
        </authorList>
    </citation>
    <scope>NUCLEOTIDE SEQUENCE</scope>
    <source>
        <strain evidence="15">F6-4510</strain>
    </source>
</reference>
<evidence type="ECO:0000256" key="9">
    <source>
        <dbReference type="ARBA" id="ARBA00023136"/>
    </source>
</evidence>
<comment type="function">
    <text evidence="1 13">Probable transporter of a GTP-driven Fe(2+) uptake system.</text>
</comment>
<accession>A0A9D9DWV2</accession>
<dbReference type="PANTHER" id="PTHR43185:SF2">
    <property type="entry name" value="FERROUS IRON TRANSPORT PROTEIN B"/>
    <property type="match status" value="1"/>
</dbReference>
<dbReference type="InterPro" id="IPR027417">
    <property type="entry name" value="P-loop_NTPase"/>
</dbReference>
<dbReference type="CDD" id="cd01879">
    <property type="entry name" value="FeoB"/>
    <property type="match status" value="1"/>
</dbReference>
<dbReference type="InterPro" id="IPR011640">
    <property type="entry name" value="Fe2_transport_prot_B_C"/>
</dbReference>
<evidence type="ECO:0000313" key="16">
    <source>
        <dbReference type="Proteomes" id="UP000823611"/>
    </source>
</evidence>
<keyword evidence="4" id="KW-1003">Cell membrane</keyword>
<feature type="transmembrane region" description="Helical" evidence="13">
    <location>
        <begin position="366"/>
        <end position="388"/>
    </location>
</feature>
<keyword evidence="8 11" id="KW-0342">GTP-binding</keyword>
<keyword evidence="12" id="KW-0479">Metal-binding</keyword>
<dbReference type="InterPro" id="IPR041069">
    <property type="entry name" value="FeoB_Cyto"/>
</dbReference>
<evidence type="ECO:0000256" key="7">
    <source>
        <dbReference type="ARBA" id="ARBA00022989"/>
    </source>
</evidence>
<feature type="domain" description="FeoB-type G" evidence="14">
    <location>
        <begin position="10"/>
        <end position="172"/>
    </location>
</feature>
<reference evidence="15" key="1">
    <citation type="submission" date="2020-10" db="EMBL/GenBank/DDBJ databases">
        <authorList>
            <person name="Gilroy R."/>
        </authorList>
    </citation>
    <scope>NUCLEOTIDE SEQUENCE</scope>
    <source>
        <strain evidence="15">F6-4510</strain>
    </source>
</reference>
<evidence type="ECO:0000256" key="5">
    <source>
        <dbReference type="ARBA" id="ARBA00022692"/>
    </source>
</evidence>
<keyword evidence="6 11" id="KW-0547">Nucleotide-binding</keyword>
<dbReference type="Pfam" id="PF02421">
    <property type="entry name" value="FeoB_N"/>
    <property type="match status" value="1"/>
</dbReference>
<keyword evidence="13" id="KW-0410">Iron transport</keyword>
<dbReference type="Pfam" id="PF17910">
    <property type="entry name" value="FeoB_Cyto"/>
    <property type="match status" value="1"/>
</dbReference>
<feature type="transmembrane region" description="Helical" evidence="13">
    <location>
        <begin position="303"/>
        <end position="321"/>
    </location>
</feature>
<keyword evidence="7 13" id="KW-1133">Transmembrane helix</keyword>
<dbReference type="EMBL" id="JADIMX010000154">
    <property type="protein sequence ID" value="MBO8435236.1"/>
    <property type="molecule type" value="Genomic_DNA"/>
</dbReference>
<gene>
    <name evidence="15" type="primary">feoB</name>
    <name evidence="15" type="ORF">IAC55_07955</name>
</gene>
<name>A0A9D9DWV2_9FIRM</name>
<sequence>MSNSNNKKSEVLIALAGNPNVGKSTVFNNLTGMKQHTGNWAGKTVSNTIGYCEFNGVKYAFADIPGTYSLLSRSKEEEEARNFICFNKPDVTVIVCDASCIIRNLNLVLQVLEITKKAILCLNLMDEAEKRGIEINIPLLEERIKIPVIPMTASKKKGLNTLMKKIEYVNNTNPEKSYVKIQYDDVLEKAIDIGIKELENHSFSDINKRFISLRLMEEKENFINTLSENINLTEEETKCCYNAMEKSLQFLEKNTDENFNIGDAISKGISKTSEYVSRGVLNSDITAYSKRDNLVDRIMTGKYTAFPVMLLLLMFILWITIKGANYPSEMLSNALFSIEDSLYKGLLYLHISNQIADMLVFGVYRVLAWVVAVMLPPMAIFFPLFTILEDLGYLPRMAFNLDSCFKKCNTCGKQSLCMAMGLGCNAVGVTGCRIIDSPRERLIAILTNSFIPCNGIFPTLIAIITMFFATRGKGSVLISSLLLSLVIVISIVTSLSASKLLGKTILKGIPEPFTMEMPPYRKPQFSKVIVRSIFDRTLFVLGRAVTVSMPAGLIIWLLAHISINGTGLLYIMCDFLDPVGNLFGLDGVILLAFIMGFPANEIVVPIMIMIYMGDTSLVNMSNLESLRNLLVSNGWTIQTAISVIIFSLMHWPCSTTCLTIKKETGSIGWTLLSIVLPLAYGLTICGVINILFNIFS</sequence>
<feature type="transmembrane region" description="Helical" evidence="13">
    <location>
        <begin position="583"/>
        <end position="608"/>
    </location>
</feature>
<dbReference type="InterPro" id="IPR003373">
    <property type="entry name" value="Fe2_transport_prot-B"/>
</dbReference>
<evidence type="ECO:0000256" key="13">
    <source>
        <dbReference type="RuleBase" id="RU362098"/>
    </source>
</evidence>
<dbReference type="InterPro" id="IPR050860">
    <property type="entry name" value="FeoB_GTPase"/>
</dbReference>
<keyword evidence="5 13" id="KW-0812">Transmembrane</keyword>
<dbReference type="GO" id="GO:0005886">
    <property type="term" value="C:plasma membrane"/>
    <property type="evidence" value="ECO:0007669"/>
    <property type="project" value="UniProtKB-SubCell"/>
</dbReference>
<feature type="binding site" evidence="11">
    <location>
        <begin position="63"/>
        <end position="66"/>
    </location>
    <ligand>
        <name>GTP</name>
        <dbReference type="ChEBI" id="CHEBI:37565"/>
        <label>1</label>
    </ligand>
</feature>
<evidence type="ECO:0000256" key="11">
    <source>
        <dbReference type="PIRSR" id="PIRSR603373-1"/>
    </source>
</evidence>
<dbReference type="Pfam" id="PF07664">
    <property type="entry name" value="FeoB_C"/>
    <property type="match status" value="1"/>
</dbReference>
<dbReference type="Proteomes" id="UP000823611">
    <property type="component" value="Unassembled WGS sequence"/>
</dbReference>
<evidence type="ECO:0000256" key="4">
    <source>
        <dbReference type="ARBA" id="ARBA00022475"/>
    </source>
</evidence>
<evidence type="ECO:0000256" key="10">
    <source>
        <dbReference type="NCBIfam" id="TIGR00437"/>
    </source>
</evidence>
<dbReference type="Gene3D" id="3.40.50.300">
    <property type="entry name" value="P-loop containing nucleotide triphosphate hydrolases"/>
    <property type="match status" value="1"/>
</dbReference>
<dbReference type="AlphaFoldDB" id="A0A9D9DWV2"/>
<comment type="similarity">
    <text evidence="13">Belongs to the TRAFAC class TrmE-Era-EngA-EngB-Septin-like GTPase superfamily. FeoB GTPase (TC 9.A.8) family.</text>
</comment>
<evidence type="ECO:0000259" key="14">
    <source>
        <dbReference type="PROSITE" id="PS51711"/>
    </source>
</evidence>
<keyword evidence="13" id="KW-0408">Iron</keyword>
<dbReference type="PROSITE" id="PS51711">
    <property type="entry name" value="G_FEOB"/>
    <property type="match status" value="1"/>
</dbReference>
<feature type="binding site" evidence="12">
    <location>
        <position position="28"/>
    </location>
    <ligand>
        <name>Mg(2+)</name>
        <dbReference type="ChEBI" id="CHEBI:18420"/>
        <label>2</label>
    </ligand>
</feature>
<feature type="binding site" evidence="12">
    <location>
        <position position="31"/>
    </location>
    <ligand>
        <name>Mg(2+)</name>
        <dbReference type="ChEBI" id="CHEBI:18420"/>
        <label>2</label>
    </ligand>
</feature>
<keyword evidence="3 13" id="KW-0813">Transport</keyword>
<feature type="binding site" evidence="11">
    <location>
        <begin position="17"/>
        <end position="24"/>
    </location>
    <ligand>
        <name>GTP</name>
        <dbReference type="ChEBI" id="CHEBI:37565"/>
        <label>1</label>
    </ligand>
</feature>
<evidence type="ECO:0000256" key="12">
    <source>
        <dbReference type="PIRSR" id="PIRSR603373-2"/>
    </source>
</evidence>
<feature type="binding site" evidence="11">
    <location>
        <begin position="123"/>
        <end position="126"/>
    </location>
    <ligand>
        <name>GTP</name>
        <dbReference type="ChEBI" id="CHEBI:37565"/>
        <label>1</label>
    </ligand>
</feature>
<proteinExistence type="inferred from homology"/>
<comment type="subcellular location">
    <subcellularLocation>
        <location evidence="2 13">Cell membrane</location>
        <topology evidence="2 13">Multi-pass membrane protein</topology>
    </subcellularLocation>
</comment>
<feature type="transmembrane region" description="Helical" evidence="13">
    <location>
        <begin position="475"/>
        <end position="497"/>
    </location>
</feature>
<protein>
    <recommendedName>
        <fullName evidence="10 13">Ferrous iron transport protein B</fullName>
    </recommendedName>
</protein>
<dbReference type="NCBIfam" id="TIGR00437">
    <property type="entry name" value="feoB"/>
    <property type="match status" value="1"/>
</dbReference>
<comment type="caution">
    <text evidence="13">Lacks conserved residue(s) required for the propagation of feature annotation.</text>
</comment>
<dbReference type="PRINTS" id="PR00326">
    <property type="entry name" value="GTP1OBG"/>
</dbReference>
<organism evidence="15 16">
    <name type="scientific">Candidatus Fimicola merdigallinarum</name>
    <dbReference type="NCBI Taxonomy" id="2840819"/>
    <lineage>
        <taxon>Bacteria</taxon>
        <taxon>Bacillati</taxon>
        <taxon>Bacillota</taxon>
        <taxon>Clostridia</taxon>
        <taxon>Lachnospirales</taxon>
        <taxon>Lachnospiraceae</taxon>
        <taxon>Lachnospiraceae incertae sedis</taxon>
        <taxon>Candidatus Fimicola</taxon>
    </lineage>
</organism>
<dbReference type="GO" id="GO:0015093">
    <property type="term" value="F:ferrous iron transmembrane transporter activity"/>
    <property type="evidence" value="ECO:0007669"/>
    <property type="project" value="UniProtKB-UniRule"/>
</dbReference>
<evidence type="ECO:0000256" key="2">
    <source>
        <dbReference type="ARBA" id="ARBA00004651"/>
    </source>
</evidence>
<dbReference type="Pfam" id="PF07670">
    <property type="entry name" value="Gate"/>
    <property type="match status" value="2"/>
</dbReference>
<dbReference type="PANTHER" id="PTHR43185">
    <property type="entry name" value="FERROUS IRON TRANSPORT PROTEIN B"/>
    <property type="match status" value="1"/>
</dbReference>
<evidence type="ECO:0000256" key="3">
    <source>
        <dbReference type="ARBA" id="ARBA00022448"/>
    </source>
</evidence>
<feature type="binding site" evidence="12">
    <location>
        <position position="32"/>
    </location>
    <ligand>
        <name>Mg(2+)</name>
        <dbReference type="ChEBI" id="CHEBI:18420"/>
        <label>2</label>
    </ligand>
</feature>
<dbReference type="InterPro" id="IPR030389">
    <property type="entry name" value="G_FEOB_dom"/>
</dbReference>